<dbReference type="EMBL" id="BAABCV010000005">
    <property type="protein sequence ID" value="GAA4095156.1"/>
    <property type="molecule type" value="Genomic_DNA"/>
</dbReference>
<evidence type="ECO:0000313" key="3">
    <source>
        <dbReference type="EMBL" id="GAA4095156.1"/>
    </source>
</evidence>
<keyword evidence="1" id="KW-0812">Transmembrane</keyword>
<keyword evidence="3" id="KW-0012">Acyltransferase</keyword>
<comment type="caution">
    <text evidence="3">The sequence shown here is derived from an EMBL/GenBank/DDBJ whole genome shotgun (WGS) entry which is preliminary data.</text>
</comment>
<feature type="transmembrane region" description="Helical" evidence="1">
    <location>
        <begin position="258"/>
        <end position="278"/>
    </location>
</feature>
<evidence type="ECO:0000256" key="1">
    <source>
        <dbReference type="SAM" id="Phobius"/>
    </source>
</evidence>
<keyword evidence="1" id="KW-0472">Membrane</keyword>
<dbReference type="InterPro" id="IPR002656">
    <property type="entry name" value="Acyl_transf_3_dom"/>
</dbReference>
<gene>
    <name evidence="3" type="ORF">GCM10022392_17680</name>
</gene>
<feature type="transmembrane region" description="Helical" evidence="1">
    <location>
        <begin position="234"/>
        <end position="252"/>
    </location>
</feature>
<dbReference type="PANTHER" id="PTHR23028">
    <property type="entry name" value="ACETYLTRANSFERASE"/>
    <property type="match status" value="1"/>
</dbReference>
<organism evidence="3 4">
    <name type="scientific">Mucilaginibacter panaciglaebae</name>
    <dbReference type="NCBI Taxonomy" id="502331"/>
    <lineage>
        <taxon>Bacteria</taxon>
        <taxon>Pseudomonadati</taxon>
        <taxon>Bacteroidota</taxon>
        <taxon>Sphingobacteriia</taxon>
        <taxon>Sphingobacteriales</taxon>
        <taxon>Sphingobacteriaceae</taxon>
        <taxon>Mucilaginibacter</taxon>
    </lineage>
</organism>
<reference evidence="4" key="1">
    <citation type="journal article" date="2019" name="Int. J. Syst. Evol. Microbiol.">
        <title>The Global Catalogue of Microorganisms (GCM) 10K type strain sequencing project: providing services to taxonomists for standard genome sequencing and annotation.</title>
        <authorList>
            <consortium name="The Broad Institute Genomics Platform"/>
            <consortium name="The Broad Institute Genome Sequencing Center for Infectious Disease"/>
            <person name="Wu L."/>
            <person name="Ma J."/>
        </authorList>
    </citation>
    <scope>NUCLEOTIDE SEQUENCE [LARGE SCALE GENOMIC DNA]</scope>
    <source>
        <strain evidence="4">JCM 17085</strain>
    </source>
</reference>
<dbReference type="PANTHER" id="PTHR23028:SF131">
    <property type="entry name" value="BLR2367 PROTEIN"/>
    <property type="match status" value="1"/>
</dbReference>
<feature type="domain" description="Acyltransferase 3" evidence="2">
    <location>
        <begin position="8"/>
        <end position="343"/>
    </location>
</feature>
<feature type="transmembrane region" description="Helical" evidence="1">
    <location>
        <begin position="175"/>
        <end position="192"/>
    </location>
</feature>
<dbReference type="Proteomes" id="UP001500841">
    <property type="component" value="Unassembled WGS sequence"/>
</dbReference>
<sequence>MRERFAVLDIFRGIFSSLVVLFHLSAFSATPVINNEFIYNSDLFVDFFFVLSGFVIAYSYQHLKTGAELRHFFKKRFFRLYPLHFIVLILFVLIELSKHSASGYVHVNKVENVSNNLYTFFTNLFLLNSVKFPGINDVSWNIASWSISAEMIAYIVFGFTMLIINRYSLTRLKTIIYFIIAILAGVAMYLFTGSFKLTRAFDYGFLRGIVGFSLGVVCLNVFDTCKSHLRKLSDGLFSFMEILFVAITILLVCNGNYFKNYGFIFEVMFFITILIFAFEKGWVSALLKKSGFLHATGKYSYSIYMIHTLILSLFNVVFVRVLKFPPSAYAYLFILNYALIYLLSSWTFKHIEMRFNYSDNKQPGKKNWWIW</sequence>
<name>A0ABP7WRS3_9SPHI</name>
<feature type="transmembrane region" description="Helical" evidence="1">
    <location>
        <begin position="142"/>
        <end position="163"/>
    </location>
</feature>
<keyword evidence="4" id="KW-1185">Reference proteome</keyword>
<feature type="transmembrane region" description="Helical" evidence="1">
    <location>
        <begin position="299"/>
        <end position="322"/>
    </location>
</feature>
<dbReference type="Pfam" id="PF01757">
    <property type="entry name" value="Acyl_transf_3"/>
    <property type="match status" value="1"/>
</dbReference>
<proteinExistence type="predicted"/>
<feature type="transmembrane region" description="Helical" evidence="1">
    <location>
        <begin position="204"/>
        <end position="222"/>
    </location>
</feature>
<dbReference type="RefSeq" id="WP_345103046.1">
    <property type="nucleotide sequence ID" value="NZ_BAABCV010000005.1"/>
</dbReference>
<evidence type="ECO:0000259" key="2">
    <source>
        <dbReference type="Pfam" id="PF01757"/>
    </source>
</evidence>
<feature type="transmembrane region" description="Helical" evidence="1">
    <location>
        <begin position="328"/>
        <end position="348"/>
    </location>
</feature>
<protein>
    <submittedName>
        <fullName evidence="3">Acyltransferase</fullName>
    </submittedName>
</protein>
<feature type="transmembrane region" description="Helical" evidence="1">
    <location>
        <begin position="38"/>
        <end position="60"/>
    </location>
</feature>
<keyword evidence="1" id="KW-1133">Transmembrane helix</keyword>
<dbReference type="GO" id="GO:0016746">
    <property type="term" value="F:acyltransferase activity"/>
    <property type="evidence" value="ECO:0007669"/>
    <property type="project" value="UniProtKB-KW"/>
</dbReference>
<keyword evidence="3" id="KW-0808">Transferase</keyword>
<evidence type="ECO:0000313" key="4">
    <source>
        <dbReference type="Proteomes" id="UP001500841"/>
    </source>
</evidence>
<accession>A0ABP7WRS3</accession>
<feature type="transmembrane region" description="Helical" evidence="1">
    <location>
        <begin position="80"/>
        <end position="97"/>
    </location>
</feature>
<dbReference type="InterPro" id="IPR050879">
    <property type="entry name" value="Acyltransferase_3"/>
</dbReference>